<comment type="subcellular location">
    <subcellularLocation>
        <location evidence="1">Cell membrane</location>
        <topology evidence="1">Multi-pass membrane protein</topology>
    </subcellularLocation>
</comment>
<comment type="caution">
    <text evidence="8">The sequence shown here is derived from an EMBL/GenBank/DDBJ whole genome shotgun (WGS) entry which is preliminary data.</text>
</comment>
<evidence type="ECO:0000259" key="7">
    <source>
        <dbReference type="Pfam" id="PF12823"/>
    </source>
</evidence>
<accession>A0ABU2KCK0</accession>
<evidence type="ECO:0000313" key="8">
    <source>
        <dbReference type="EMBL" id="MDT0277920.1"/>
    </source>
</evidence>
<keyword evidence="9" id="KW-1185">Reference proteome</keyword>
<dbReference type="EMBL" id="JAVREI010000017">
    <property type="protein sequence ID" value="MDT0277920.1"/>
    <property type="molecule type" value="Genomic_DNA"/>
</dbReference>
<evidence type="ECO:0000256" key="1">
    <source>
        <dbReference type="ARBA" id="ARBA00004651"/>
    </source>
</evidence>
<evidence type="ECO:0000256" key="5">
    <source>
        <dbReference type="ARBA" id="ARBA00023136"/>
    </source>
</evidence>
<feature type="domain" description="DUF3817" evidence="7">
    <location>
        <begin position="22"/>
        <end position="107"/>
    </location>
</feature>
<keyword evidence="4 6" id="KW-1133">Transmembrane helix</keyword>
<dbReference type="Pfam" id="PF12823">
    <property type="entry name" value="DUF3817"/>
    <property type="match status" value="1"/>
</dbReference>
<feature type="transmembrane region" description="Helical" evidence="6">
    <location>
        <begin position="86"/>
        <end position="102"/>
    </location>
</feature>
<organism evidence="8 9">
    <name type="scientific">Blastococcus goldschmidtiae</name>
    <dbReference type="NCBI Taxonomy" id="3075546"/>
    <lineage>
        <taxon>Bacteria</taxon>
        <taxon>Bacillati</taxon>
        <taxon>Actinomycetota</taxon>
        <taxon>Actinomycetes</taxon>
        <taxon>Geodermatophilales</taxon>
        <taxon>Geodermatophilaceae</taxon>
        <taxon>Blastococcus</taxon>
    </lineage>
</organism>
<reference evidence="9" key="1">
    <citation type="submission" date="2023-07" db="EMBL/GenBank/DDBJ databases">
        <title>30 novel species of actinomycetes from the DSMZ collection.</title>
        <authorList>
            <person name="Nouioui I."/>
        </authorList>
    </citation>
    <scope>NUCLEOTIDE SEQUENCE [LARGE SCALE GENOMIC DNA]</scope>
    <source>
        <strain evidence="9">DSM 46792</strain>
    </source>
</reference>
<evidence type="ECO:0000256" key="6">
    <source>
        <dbReference type="SAM" id="Phobius"/>
    </source>
</evidence>
<dbReference type="InterPro" id="IPR023845">
    <property type="entry name" value="DUF3817_TM"/>
</dbReference>
<protein>
    <submittedName>
        <fullName evidence="8">DUF3817 domain-containing protein</fullName>
    </submittedName>
</protein>
<dbReference type="RefSeq" id="WP_311346720.1">
    <property type="nucleotide sequence ID" value="NZ_JAVREI010000017.1"/>
</dbReference>
<dbReference type="Proteomes" id="UP001183222">
    <property type="component" value="Unassembled WGS sequence"/>
</dbReference>
<keyword evidence="3 6" id="KW-0812">Transmembrane</keyword>
<dbReference type="PANTHER" id="PTHR40077:SF2">
    <property type="entry name" value="MEMBRANE PROTEIN"/>
    <property type="match status" value="1"/>
</dbReference>
<evidence type="ECO:0000256" key="4">
    <source>
        <dbReference type="ARBA" id="ARBA00022989"/>
    </source>
</evidence>
<dbReference type="NCBIfam" id="TIGR03954">
    <property type="entry name" value="integ_memb_HG"/>
    <property type="match status" value="1"/>
</dbReference>
<evidence type="ECO:0000256" key="3">
    <source>
        <dbReference type="ARBA" id="ARBA00022692"/>
    </source>
</evidence>
<evidence type="ECO:0000256" key="2">
    <source>
        <dbReference type="ARBA" id="ARBA00022475"/>
    </source>
</evidence>
<keyword evidence="5 6" id="KW-0472">Membrane</keyword>
<gene>
    <name evidence="8" type="ORF">RM425_18625</name>
</gene>
<sequence length="116" mass="12612">MPAERTLSSRNSDEAIGQAMLRYRVMATVVGVLLIALIFVAVPLNHLADVPEPSTVLGTAHGWLYGLFFLSAVDLALRAKWTLKGFLLTVIAGTVPVLSFFAERRATAKMRAGERV</sequence>
<proteinExistence type="predicted"/>
<evidence type="ECO:0000313" key="9">
    <source>
        <dbReference type="Proteomes" id="UP001183222"/>
    </source>
</evidence>
<keyword evidence="2" id="KW-1003">Cell membrane</keyword>
<dbReference type="PANTHER" id="PTHR40077">
    <property type="entry name" value="MEMBRANE PROTEIN-RELATED"/>
    <property type="match status" value="1"/>
</dbReference>
<name>A0ABU2KCK0_9ACTN</name>
<feature type="transmembrane region" description="Helical" evidence="6">
    <location>
        <begin position="21"/>
        <end position="42"/>
    </location>
</feature>